<sequence length="158" mass="18202">MSSEIFGGGILCTIGYLSVSICSFLSFNILKKEWEVKSLEKRRKRTPVVPWMHDHHDDGRADNTNAGNSAAQPEDRYDHTGNVSNTGNQSNRTSNTVFCEPRYVYKDTYVERNITYVHPIIQVNRKHVVNVPRHVYQRYEQNMTVDPGIPDECDHCDE</sequence>
<dbReference type="Proteomes" id="UP000075288">
    <property type="component" value="Unassembled WGS sequence"/>
</dbReference>
<evidence type="ECO:0000313" key="4">
    <source>
        <dbReference type="Proteomes" id="UP000075288"/>
    </source>
</evidence>
<keyword evidence="2" id="KW-0472">Membrane</keyword>
<dbReference type="PATRIC" id="fig|1398.26.peg.2168"/>
<dbReference type="EMBL" id="LQYG01000029">
    <property type="protein sequence ID" value="KYC64288.1"/>
    <property type="molecule type" value="Genomic_DNA"/>
</dbReference>
<feature type="compositionally biased region" description="Polar residues" evidence="1">
    <location>
        <begin position="81"/>
        <end position="93"/>
    </location>
</feature>
<dbReference type="AlphaFoldDB" id="A0A150K4Z8"/>
<reference evidence="3 4" key="1">
    <citation type="submission" date="2016-01" db="EMBL/GenBank/DDBJ databases">
        <title>Genome Sequences of Twelve Sporeforming Bacillus Species Isolated from Foods.</title>
        <authorList>
            <person name="Berendsen E.M."/>
            <person name="Wells-Bennik M.H."/>
            <person name="Krawcyk A.O."/>
            <person name="De Jong A."/>
            <person name="Holsappel S."/>
            <person name="Eijlander R.T."/>
            <person name="Kuipers O.P."/>
        </authorList>
    </citation>
    <scope>NUCLEOTIDE SEQUENCE [LARGE SCALE GENOMIC DNA]</scope>
    <source>
        <strain evidence="3 4">B4098</strain>
    </source>
</reference>
<feature type="compositionally biased region" description="Basic and acidic residues" evidence="1">
    <location>
        <begin position="52"/>
        <end position="61"/>
    </location>
</feature>
<proteinExistence type="predicted"/>
<organism evidence="3 4">
    <name type="scientific">Heyndrickxia coagulans</name>
    <name type="common">Weizmannia coagulans</name>
    <dbReference type="NCBI Taxonomy" id="1398"/>
    <lineage>
        <taxon>Bacteria</taxon>
        <taxon>Bacillati</taxon>
        <taxon>Bacillota</taxon>
        <taxon>Bacilli</taxon>
        <taxon>Bacillales</taxon>
        <taxon>Bacillaceae</taxon>
        <taxon>Heyndrickxia</taxon>
    </lineage>
</organism>
<feature type="transmembrane region" description="Helical" evidence="2">
    <location>
        <begin position="6"/>
        <end position="30"/>
    </location>
</feature>
<feature type="compositionally biased region" description="Polar residues" evidence="1">
    <location>
        <begin position="62"/>
        <end position="71"/>
    </location>
</feature>
<gene>
    <name evidence="3" type="ORF">B4098_1887</name>
</gene>
<comment type="caution">
    <text evidence="3">The sequence shown here is derived from an EMBL/GenBank/DDBJ whole genome shotgun (WGS) entry which is preliminary data.</text>
</comment>
<evidence type="ECO:0000256" key="2">
    <source>
        <dbReference type="SAM" id="Phobius"/>
    </source>
</evidence>
<evidence type="ECO:0000256" key="1">
    <source>
        <dbReference type="SAM" id="MobiDB-lite"/>
    </source>
</evidence>
<keyword evidence="2" id="KW-0812">Transmembrane</keyword>
<keyword evidence="2" id="KW-1133">Transmembrane helix</keyword>
<protein>
    <submittedName>
        <fullName evidence="3">Uncharacterized protein</fullName>
    </submittedName>
</protein>
<evidence type="ECO:0000313" key="3">
    <source>
        <dbReference type="EMBL" id="KYC64288.1"/>
    </source>
</evidence>
<accession>A0A150K4Z8</accession>
<name>A0A150K4Z8_HEYCO</name>
<feature type="region of interest" description="Disordered" evidence="1">
    <location>
        <begin position="50"/>
        <end position="93"/>
    </location>
</feature>